<keyword evidence="1" id="KW-0472">Membrane</keyword>
<dbReference type="EMBL" id="BMJC01000001">
    <property type="protein sequence ID" value="GGA89922.1"/>
    <property type="molecule type" value="Genomic_DNA"/>
</dbReference>
<dbReference type="Proteomes" id="UP000607559">
    <property type="component" value="Unassembled WGS sequence"/>
</dbReference>
<sequence>MKNVQKFLSQLFQDKNGSYSLREIVVLLFIAVILVSWIARQFFGREVPEFMFYSFVSLVGAGVFGYSLEKKCTLPELPKADA</sequence>
<dbReference type="AlphaFoldDB" id="A0A8J2UAL5"/>
<accession>A0A8J2UAL5</accession>
<keyword evidence="1" id="KW-0812">Transmembrane</keyword>
<name>A0A8J2UAL5_9BACT</name>
<keyword evidence="3" id="KW-1185">Reference proteome</keyword>
<keyword evidence="1" id="KW-1133">Transmembrane helix</keyword>
<feature type="transmembrane region" description="Helical" evidence="1">
    <location>
        <begin position="50"/>
        <end position="68"/>
    </location>
</feature>
<organism evidence="2 3">
    <name type="scientific">Puia dinghuensis</name>
    <dbReference type="NCBI Taxonomy" id="1792502"/>
    <lineage>
        <taxon>Bacteria</taxon>
        <taxon>Pseudomonadati</taxon>
        <taxon>Bacteroidota</taxon>
        <taxon>Chitinophagia</taxon>
        <taxon>Chitinophagales</taxon>
        <taxon>Chitinophagaceae</taxon>
        <taxon>Puia</taxon>
    </lineage>
</organism>
<reference evidence="2" key="1">
    <citation type="journal article" date="2014" name="Int. J. Syst. Evol. Microbiol.">
        <title>Complete genome sequence of Corynebacterium casei LMG S-19264T (=DSM 44701T), isolated from a smear-ripened cheese.</title>
        <authorList>
            <consortium name="US DOE Joint Genome Institute (JGI-PGF)"/>
            <person name="Walter F."/>
            <person name="Albersmeier A."/>
            <person name="Kalinowski J."/>
            <person name="Ruckert C."/>
        </authorList>
    </citation>
    <scope>NUCLEOTIDE SEQUENCE</scope>
    <source>
        <strain evidence="2">CGMCC 1.15448</strain>
    </source>
</reference>
<proteinExistence type="predicted"/>
<evidence type="ECO:0000256" key="1">
    <source>
        <dbReference type="SAM" id="Phobius"/>
    </source>
</evidence>
<feature type="transmembrane region" description="Helical" evidence="1">
    <location>
        <begin position="21"/>
        <end position="38"/>
    </location>
</feature>
<protein>
    <submittedName>
        <fullName evidence="2">Uncharacterized protein</fullName>
    </submittedName>
</protein>
<comment type="caution">
    <text evidence="2">The sequence shown here is derived from an EMBL/GenBank/DDBJ whole genome shotgun (WGS) entry which is preliminary data.</text>
</comment>
<gene>
    <name evidence="2" type="ORF">GCM10011511_11450</name>
</gene>
<evidence type="ECO:0000313" key="2">
    <source>
        <dbReference type="EMBL" id="GGA89922.1"/>
    </source>
</evidence>
<evidence type="ECO:0000313" key="3">
    <source>
        <dbReference type="Proteomes" id="UP000607559"/>
    </source>
</evidence>
<dbReference type="RefSeq" id="WP_188929410.1">
    <property type="nucleotide sequence ID" value="NZ_BMJC01000001.1"/>
</dbReference>
<reference evidence="2" key="2">
    <citation type="submission" date="2020-09" db="EMBL/GenBank/DDBJ databases">
        <authorList>
            <person name="Sun Q."/>
            <person name="Zhou Y."/>
        </authorList>
    </citation>
    <scope>NUCLEOTIDE SEQUENCE</scope>
    <source>
        <strain evidence="2">CGMCC 1.15448</strain>
    </source>
</reference>